<name>A0A225C8W6_9MICO</name>
<dbReference type="RefSeq" id="WP_094126555.1">
    <property type="nucleotide sequence ID" value="NZ_CP040788.1"/>
</dbReference>
<comment type="caution">
    <text evidence="1">The sequence shown here is derived from an EMBL/GenBank/DDBJ whole genome shotgun (WGS) entry which is preliminary data.</text>
</comment>
<keyword evidence="2" id="KW-1185">Reference proteome</keyword>
<dbReference type="Proteomes" id="UP000215316">
    <property type="component" value="Unassembled WGS sequence"/>
</dbReference>
<sequence length="74" mass="7041">MDLLTHVNADAQLRSHLDGTGSEVRTPIMASPATVAAVPAAAGAGAVAAKAAGAVVGGGAVVGAAYAAYRAVVR</sequence>
<proteinExistence type="predicted"/>
<evidence type="ECO:0000313" key="2">
    <source>
        <dbReference type="Proteomes" id="UP000215316"/>
    </source>
</evidence>
<evidence type="ECO:0000313" key="1">
    <source>
        <dbReference type="EMBL" id="OQJ62170.1"/>
    </source>
</evidence>
<dbReference type="AlphaFoldDB" id="A0A225C8W6"/>
<organism evidence="1 2">
    <name type="scientific">Clavibacter tessellarius</name>
    <dbReference type="NCBI Taxonomy" id="31965"/>
    <lineage>
        <taxon>Bacteria</taxon>
        <taxon>Bacillati</taxon>
        <taxon>Actinomycetota</taxon>
        <taxon>Actinomycetes</taxon>
        <taxon>Micrococcales</taxon>
        <taxon>Microbacteriaceae</taxon>
        <taxon>Clavibacter</taxon>
    </lineage>
</organism>
<dbReference type="EMBL" id="MZMQ01000001">
    <property type="protein sequence ID" value="OQJ62170.1"/>
    <property type="molecule type" value="Genomic_DNA"/>
</dbReference>
<gene>
    <name evidence="1" type="ORF">B5P24_03640</name>
</gene>
<reference evidence="1" key="1">
    <citation type="submission" date="2017-08" db="EMBL/GenBank/DDBJ databases">
        <title>Genomes of multiple Clavibacter strains from different subspecies.</title>
        <authorList>
            <person name="Yuan X.-K."/>
            <person name="Li X.-S."/>
            <person name="Nie J."/>
            <person name="De Boer S.H."/>
        </authorList>
    </citation>
    <scope>NUCLEOTIDE SEQUENCE [LARGE SCALE GENOMIC DNA]</scope>
    <source>
        <strain evidence="1">ATCC 33566</strain>
    </source>
</reference>
<protein>
    <submittedName>
        <fullName evidence="1">Uncharacterized protein</fullName>
    </submittedName>
</protein>
<accession>A0A225C8W6</accession>